<evidence type="ECO:0000259" key="2">
    <source>
        <dbReference type="PROSITE" id="PS00028"/>
    </source>
</evidence>
<feature type="region of interest" description="Disordered" evidence="1">
    <location>
        <begin position="86"/>
        <end position="145"/>
    </location>
</feature>
<feature type="compositionally biased region" description="Low complexity" evidence="1">
    <location>
        <begin position="110"/>
        <end position="145"/>
    </location>
</feature>
<feature type="region of interest" description="Disordered" evidence="1">
    <location>
        <begin position="171"/>
        <end position="199"/>
    </location>
</feature>
<dbReference type="OrthoDB" id="10566091at2759"/>
<accession>A0A087V1L1</accession>
<evidence type="ECO:0000256" key="1">
    <source>
        <dbReference type="SAM" id="MobiDB-lite"/>
    </source>
</evidence>
<dbReference type="Proteomes" id="UP000054359">
    <property type="component" value="Unassembled WGS sequence"/>
</dbReference>
<name>A0A087V1L1_STEMI</name>
<keyword evidence="4" id="KW-1185">Reference proteome</keyword>
<gene>
    <name evidence="3" type="ORF">X975_18262</name>
</gene>
<evidence type="ECO:0000313" key="3">
    <source>
        <dbReference type="EMBL" id="KFM83500.1"/>
    </source>
</evidence>
<sequence length="313" mass="33244">MKKSLTRHILQEHGIQVPSCMKWCGLCNTLLVNKVSAHACFRSIPPVTASGASFRWKCSRCPFSCPSKKGLVNHMAFHQRAERNSAAHNIHLPEPVAIRQRRRRLTPLDSSTSAAASSSYVPGPSASASSPVPASPSSAPDVVPSSVAPAPVLSTPAVPPPLPAPVTQCMSPAPPACSPSSPQSPLVTPSPPVLDAPVFSDDAADIPVSSVPSDDYSCLLPADESISLDPPLLLHRDSLQCFSSGPIDDSSWNLFESCLLNIIQSAAEIARLPPPSSSSPAGAPRPVNLQNPRVIQGLYRRNRRRAMRLLTTD</sequence>
<feature type="domain" description="C2H2-type" evidence="2">
    <location>
        <begin position="58"/>
        <end position="78"/>
    </location>
</feature>
<proteinExistence type="predicted"/>
<dbReference type="InterPro" id="IPR013087">
    <property type="entry name" value="Znf_C2H2_type"/>
</dbReference>
<dbReference type="OMA" id="CENTNER"/>
<evidence type="ECO:0000313" key="4">
    <source>
        <dbReference type="Proteomes" id="UP000054359"/>
    </source>
</evidence>
<organism evidence="3 4">
    <name type="scientific">Stegodyphus mimosarum</name>
    <name type="common">African social velvet spider</name>
    <dbReference type="NCBI Taxonomy" id="407821"/>
    <lineage>
        <taxon>Eukaryota</taxon>
        <taxon>Metazoa</taxon>
        <taxon>Ecdysozoa</taxon>
        <taxon>Arthropoda</taxon>
        <taxon>Chelicerata</taxon>
        <taxon>Arachnida</taxon>
        <taxon>Araneae</taxon>
        <taxon>Araneomorphae</taxon>
        <taxon>Entelegynae</taxon>
        <taxon>Eresoidea</taxon>
        <taxon>Eresidae</taxon>
        <taxon>Stegodyphus</taxon>
    </lineage>
</organism>
<dbReference type="PROSITE" id="PS00028">
    <property type="entry name" value="ZINC_FINGER_C2H2_1"/>
    <property type="match status" value="1"/>
</dbReference>
<dbReference type="AlphaFoldDB" id="A0A087V1L1"/>
<protein>
    <recommendedName>
        <fullName evidence="2">C2H2-type domain-containing protein</fullName>
    </recommendedName>
</protein>
<dbReference type="EMBL" id="KL864654">
    <property type="protein sequence ID" value="KFM83500.1"/>
    <property type="molecule type" value="Genomic_DNA"/>
</dbReference>
<feature type="non-terminal residue" evidence="3">
    <location>
        <position position="313"/>
    </location>
</feature>
<reference evidence="3 4" key="1">
    <citation type="submission" date="2013-11" db="EMBL/GenBank/DDBJ databases">
        <title>Genome sequencing of Stegodyphus mimosarum.</title>
        <authorList>
            <person name="Bechsgaard J."/>
        </authorList>
    </citation>
    <scope>NUCLEOTIDE SEQUENCE [LARGE SCALE GENOMIC DNA]</scope>
</reference>